<proteinExistence type="predicted"/>
<evidence type="ECO:0000313" key="1">
    <source>
        <dbReference type="EMBL" id="SHH51548.1"/>
    </source>
</evidence>
<dbReference type="AlphaFoldDB" id="A0A1M5TLJ2"/>
<accession>A0A1M5TLJ2</accession>
<reference evidence="1 2" key="1">
    <citation type="submission" date="2016-11" db="EMBL/GenBank/DDBJ databases">
        <authorList>
            <person name="Jaros S."/>
            <person name="Januszkiewicz K."/>
            <person name="Wedrychowicz H."/>
        </authorList>
    </citation>
    <scope>NUCLEOTIDE SEQUENCE [LARGE SCALE GENOMIC DNA]</scope>
    <source>
        <strain evidence="1 2">GAS138</strain>
    </source>
</reference>
<gene>
    <name evidence="1" type="ORF">SAMN05443248_5069</name>
</gene>
<dbReference type="Proteomes" id="UP000189796">
    <property type="component" value="Chromosome I"/>
</dbReference>
<sequence>MRVPHPEERPLGRVSKDEKYGLSWFETAQVRLLTMRIGLLCRAGLRLQIGALVDPRHP</sequence>
<dbReference type="EMBL" id="LT670817">
    <property type="protein sequence ID" value="SHH51548.1"/>
    <property type="molecule type" value="Genomic_DNA"/>
</dbReference>
<organism evidence="1 2">
    <name type="scientific">Bradyrhizobium erythrophlei</name>
    <dbReference type="NCBI Taxonomy" id="1437360"/>
    <lineage>
        <taxon>Bacteria</taxon>
        <taxon>Pseudomonadati</taxon>
        <taxon>Pseudomonadota</taxon>
        <taxon>Alphaproteobacteria</taxon>
        <taxon>Hyphomicrobiales</taxon>
        <taxon>Nitrobacteraceae</taxon>
        <taxon>Bradyrhizobium</taxon>
    </lineage>
</organism>
<protein>
    <submittedName>
        <fullName evidence="1">Uncharacterized protein</fullName>
    </submittedName>
</protein>
<evidence type="ECO:0000313" key="2">
    <source>
        <dbReference type="Proteomes" id="UP000189796"/>
    </source>
</evidence>
<name>A0A1M5TLJ2_9BRAD</name>